<proteinExistence type="predicted"/>
<dbReference type="InterPro" id="IPR051120">
    <property type="entry name" value="ABC_AA/LPS_Transport"/>
</dbReference>
<dbReference type="InterPro" id="IPR032823">
    <property type="entry name" value="BCA_ABC_TP_C"/>
</dbReference>
<dbReference type="Pfam" id="PF00005">
    <property type="entry name" value="ABC_tran"/>
    <property type="match status" value="1"/>
</dbReference>
<dbReference type="GO" id="GO:0005524">
    <property type="term" value="F:ATP binding"/>
    <property type="evidence" value="ECO:0007669"/>
    <property type="project" value="UniProtKB-KW"/>
</dbReference>
<keyword evidence="6" id="KW-1185">Reference proteome</keyword>
<comment type="caution">
    <text evidence="5">The sequence shown here is derived from an EMBL/GenBank/DDBJ whole genome shotgun (WGS) entry which is preliminary data.</text>
</comment>
<dbReference type="Gene3D" id="3.40.50.300">
    <property type="entry name" value="P-loop containing nucleotide triphosphate hydrolases"/>
    <property type="match status" value="1"/>
</dbReference>
<dbReference type="PANTHER" id="PTHR45772:SF7">
    <property type="entry name" value="AMINO ACID ABC TRANSPORTER ATP-BINDING PROTEIN"/>
    <property type="match status" value="1"/>
</dbReference>
<keyword evidence="2" id="KW-0547">Nucleotide-binding</keyword>
<gene>
    <name evidence="5" type="ORF">HND93_02010</name>
</gene>
<dbReference type="SMART" id="SM00382">
    <property type="entry name" value="AAA"/>
    <property type="match status" value="1"/>
</dbReference>
<dbReference type="InterPro" id="IPR003439">
    <property type="entry name" value="ABC_transporter-like_ATP-bd"/>
</dbReference>
<dbReference type="PROSITE" id="PS50893">
    <property type="entry name" value="ABC_TRANSPORTER_2"/>
    <property type="match status" value="1"/>
</dbReference>
<dbReference type="CDD" id="cd03219">
    <property type="entry name" value="ABC_Mj1267_LivG_branched"/>
    <property type="match status" value="1"/>
</dbReference>
<accession>A0ABX2T5J7</accession>
<protein>
    <submittedName>
        <fullName evidence="5">ABC transporter ATP-binding protein</fullName>
    </submittedName>
</protein>
<evidence type="ECO:0000313" key="6">
    <source>
        <dbReference type="Proteomes" id="UP000584642"/>
    </source>
</evidence>
<evidence type="ECO:0000256" key="2">
    <source>
        <dbReference type="ARBA" id="ARBA00022741"/>
    </source>
</evidence>
<dbReference type="Proteomes" id="UP000584642">
    <property type="component" value="Unassembled WGS sequence"/>
</dbReference>
<evidence type="ECO:0000256" key="1">
    <source>
        <dbReference type="ARBA" id="ARBA00022448"/>
    </source>
</evidence>
<evidence type="ECO:0000259" key="4">
    <source>
        <dbReference type="PROSITE" id="PS50893"/>
    </source>
</evidence>
<dbReference type="SUPFAM" id="SSF52540">
    <property type="entry name" value="P-loop containing nucleoside triphosphate hydrolases"/>
    <property type="match status" value="1"/>
</dbReference>
<dbReference type="RefSeq" id="WP_180280214.1">
    <property type="nucleotide sequence ID" value="NZ_JABFDB010000001.1"/>
</dbReference>
<evidence type="ECO:0000256" key="3">
    <source>
        <dbReference type="ARBA" id="ARBA00022840"/>
    </source>
</evidence>
<sequence>MTTTILDVQGISKRFGGVQAVKDLSFSVGKGEILGLLGPNGAGKTTAFNMIAGYLRPDTGKVLFEGKDIAGKRPWDVCKAGIARTFQLSKPFGDLNVIENLMVGGFCRTGDRARIRERAEWMADFLGMGRQREAEANNLTAFDRRKLELGRALCTEPRLLLMDEVVAGATPSEAGEMVELVRRIRDMGISVLIVEHVMKVIMSLSDRVVVLDYGELIADGEPQRVVAEPRVLKAYFGERYVQSRA</sequence>
<dbReference type="PANTHER" id="PTHR45772">
    <property type="entry name" value="CONSERVED COMPONENT OF ABC TRANSPORTER FOR NATURAL AMINO ACIDS-RELATED"/>
    <property type="match status" value="1"/>
</dbReference>
<dbReference type="InterPro" id="IPR027417">
    <property type="entry name" value="P-loop_NTPase"/>
</dbReference>
<reference evidence="5 6" key="1">
    <citation type="submission" date="2020-05" db="EMBL/GenBank/DDBJ databases">
        <title>Azospirillum oleiclasticum sp. nov, a nitrogen-fixing and heavy crude oil-emulsifying bacterium isolated from the crude oil of Yumen Oilfield.</title>
        <authorList>
            <person name="Wu D."/>
            <person name="Cai M."/>
            <person name="Zhang X."/>
        </authorList>
    </citation>
    <scope>NUCLEOTIDE SEQUENCE [LARGE SCALE GENOMIC DNA]</scope>
    <source>
        <strain evidence="5 6">ROY-1-1-2</strain>
    </source>
</reference>
<dbReference type="Pfam" id="PF12399">
    <property type="entry name" value="BCA_ABC_TP_C"/>
    <property type="match status" value="1"/>
</dbReference>
<evidence type="ECO:0000313" key="5">
    <source>
        <dbReference type="EMBL" id="NYZ18473.1"/>
    </source>
</evidence>
<name>A0ABX2T5J7_9PROT</name>
<feature type="domain" description="ABC transporter" evidence="4">
    <location>
        <begin position="6"/>
        <end position="238"/>
    </location>
</feature>
<dbReference type="InterPro" id="IPR003593">
    <property type="entry name" value="AAA+_ATPase"/>
</dbReference>
<keyword evidence="3 5" id="KW-0067">ATP-binding</keyword>
<keyword evidence="1" id="KW-0813">Transport</keyword>
<organism evidence="5 6">
    <name type="scientific">Azospirillum oleiclasticum</name>
    <dbReference type="NCBI Taxonomy" id="2735135"/>
    <lineage>
        <taxon>Bacteria</taxon>
        <taxon>Pseudomonadati</taxon>
        <taxon>Pseudomonadota</taxon>
        <taxon>Alphaproteobacteria</taxon>
        <taxon>Rhodospirillales</taxon>
        <taxon>Azospirillaceae</taxon>
        <taxon>Azospirillum</taxon>
    </lineage>
</organism>
<dbReference type="EMBL" id="JABFDB010000001">
    <property type="protein sequence ID" value="NYZ18473.1"/>
    <property type="molecule type" value="Genomic_DNA"/>
</dbReference>